<gene>
    <name evidence="1" type="primary">g5570</name>
    <name evidence="1" type="ORF">NpPPO83_00005570</name>
</gene>
<comment type="caution">
    <text evidence="1">The sequence shown here is derived from an EMBL/GenBank/DDBJ whole genome shotgun (WGS) entry which is preliminary data.</text>
</comment>
<organism evidence="1 2">
    <name type="scientific">Neofusicoccum parvum</name>
    <dbReference type="NCBI Taxonomy" id="310453"/>
    <lineage>
        <taxon>Eukaryota</taxon>
        <taxon>Fungi</taxon>
        <taxon>Dikarya</taxon>
        <taxon>Ascomycota</taxon>
        <taxon>Pezizomycotina</taxon>
        <taxon>Dothideomycetes</taxon>
        <taxon>Dothideomycetes incertae sedis</taxon>
        <taxon>Botryosphaeriales</taxon>
        <taxon>Botryosphaeriaceae</taxon>
        <taxon>Neofusicoccum</taxon>
    </lineage>
</organism>
<sequence length="182" mass="19822">MHPITIEMIASEGATVTQIEGNYEEAILTVFTTSQKDGGVLIQDTALEHYEEIPQATLSPPSLNPTHPSGLSLQRIVDGYTTPPPPPNRSPHITTVEPDTAPCLHPALSTGTPDANHHGRHGLRPGPVPRPGVSAACTVSAHDGHQAVRRRTARAGEKDRLGWGPRRWSRRRRARWRAASVR</sequence>
<protein>
    <submittedName>
        <fullName evidence="1">Tryptophan synthase beta subunit-like PLP-dependent enzyme</fullName>
    </submittedName>
</protein>
<dbReference type="Proteomes" id="UP001165186">
    <property type="component" value="Unassembled WGS sequence"/>
</dbReference>
<evidence type="ECO:0000313" key="1">
    <source>
        <dbReference type="EMBL" id="GME34079.1"/>
    </source>
</evidence>
<keyword evidence="2" id="KW-1185">Reference proteome</keyword>
<proteinExistence type="predicted"/>
<name>A0ACB5SBY0_9PEZI</name>
<reference evidence="1" key="1">
    <citation type="submission" date="2024-09" db="EMBL/GenBank/DDBJ databases">
        <title>Draft Genome Sequences of Neofusicoccum parvum.</title>
        <authorList>
            <person name="Ashida A."/>
            <person name="Camagna M."/>
            <person name="Tanaka A."/>
            <person name="Takemoto D."/>
        </authorList>
    </citation>
    <scope>NUCLEOTIDE SEQUENCE</scope>
    <source>
        <strain evidence="1">PPO83</strain>
    </source>
</reference>
<accession>A0ACB5SBY0</accession>
<dbReference type="EMBL" id="BSXG01000067">
    <property type="protein sequence ID" value="GME34079.1"/>
    <property type="molecule type" value="Genomic_DNA"/>
</dbReference>
<evidence type="ECO:0000313" key="2">
    <source>
        <dbReference type="Proteomes" id="UP001165186"/>
    </source>
</evidence>